<dbReference type="PANTHER" id="PTHR45138:SF9">
    <property type="entry name" value="DIGUANYLATE CYCLASE DGCM-RELATED"/>
    <property type="match status" value="1"/>
</dbReference>
<dbReference type="SUPFAM" id="SSF55073">
    <property type="entry name" value="Nucleotide cyclase"/>
    <property type="match status" value="1"/>
</dbReference>
<comment type="caution">
    <text evidence="5">The sequence shown here is derived from an EMBL/GenBank/DDBJ whole genome shotgun (WGS) entry which is preliminary data.</text>
</comment>
<reference evidence="5" key="1">
    <citation type="journal article" date="2014" name="Int. J. Syst. Evol. Microbiol.">
        <title>Complete genome of a new Firmicutes species belonging to the dominant human colonic microbiota ('Ruminococcus bicirculans') reveals two chromosomes and a selective capacity to utilize plant glucans.</title>
        <authorList>
            <consortium name="NISC Comparative Sequencing Program"/>
            <person name="Wegmann U."/>
            <person name="Louis P."/>
            <person name="Goesmann A."/>
            <person name="Henrissat B."/>
            <person name="Duncan S.H."/>
            <person name="Flint H.J."/>
        </authorList>
    </citation>
    <scope>NUCLEOTIDE SEQUENCE</scope>
    <source>
        <strain evidence="5">NBRC 107169</strain>
    </source>
</reference>
<evidence type="ECO:0000313" key="6">
    <source>
        <dbReference type="Proteomes" id="UP001161405"/>
    </source>
</evidence>
<dbReference type="RefSeq" id="WP_284363543.1">
    <property type="nucleotide sequence ID" value="NZ_BSNI01000002.1"/>
</dbReference>
<dbReference type="Proteomes" id="UP001161405">
    <property type="component" value="Unassembled WGS sequence"/>
</dbReference>
<dbReference type="PANTHER" id="PTHR45138">
    <property type="entry name" value="REGULATORY COMPONENTS OF SENSORY TRANSDUCTION SYSTEM"/>
    <property type="match status" value="1"/>
</dbReference>
<keyword evidence="6" id="KW-1185">Reference proteome</keyword>
<feature type="domain" description="GGDEF" evidence="4">
    <location>
        <begin position="118"/>
        <end position="250"/>
    </location>
</feature>
<dbReference type="InterPro" id="IPR050469">
    <property type="entry name" value="Diguanylate_Cyclase"/>
</dbReference>
<evidence type="ECO:0000259" key="4">
    <source>
        <dbReference type="PROSITE" id="PS50887"/>
    </source>
</evidence>
<protein>
    <recommendedName>
        <fullName evidence="1">diguanylate cyclase</fullName>
        <ecNumber evidence="1">2.7.7.65</ecNumber>
    </recommendedName>
</protein>
<sequence length="264" mass="29130">MSKNVDTQKATTRDFSIILGAVRVMVSAVILAEICVFSIYSFLDPSALPRGMTVTFFVATAVAFPIGYYIHNQNAKLRKLSRQLAIIASTDQMSGLLNRTAFLEAVKEALHTPKSGPTAGSFLFIDVDHFKKLNDDFGHSVGDEAIKAIADAIKATPEEKALVGRIGGEEFGMFLPYANKKKAKIVAESIRRKVRKLVYEKGEHRHQLSISVGGALHQAGQSLSDFVQRADECMYLAKSQGRNRVVFEKTNQPQIPENEIRQTA</sequence>
<dbReference type="CDD" id="cd01949">
    <property type="entry name" value="GGDEF"/>
    <property type="match status" value="1"/>
</dbReference>
<gene>
    <name evidence="5" type="ORF">GCM10007879_16510</name>
</gene>
<feature type="transmembrane region" description="Helical" evidence="3">
    <location>
        <begin position="21"/>
        <end position="40"/>
    </location>
</feature>
<dbReference type="InterPro" id="IPR043128">
    <property type="entry name" value="Rev_trsase/Diguanyl_cyclase"/>
</dbReference>
<comment type="catalytic activity">
    <reaction evidence="2">
        <text>2 GTP = 3',3'-c-di-GMP + 2 diphosphate</text>
        <dbReference type="Rhea" id="RHEA:24898"/>
        <dbReference type="ChEBI" id="CHEBI:33019"/>
        <dbReference type="ChEBI" id="CHEBI:37565"/>
        <dbReference type="ChEBI" id="CHEBI:58805"/>
        <dbReference type="EC" id="2.7.7.65"/>
    </reaction>
</comment>
<dbReference type="Gene3D" id="3.30.70.270">
    <property type="match status" value="1"/>
</dbReference>
<dbReference type="InterPro" id="IPR000160">
    <property type="entry name" value="GGDEF_dom"/>
</dbReference>
<keyword evidence="3" id="KW-0812">Transmembrane</keyword>
<dbReference type="EC" id="2.7.7.65" evidence="1"/>
<evidence type="ECO:0000256" key="3">
    <source>
        <dbReference type="SAM" id="Phobius"/>
    </source>
</evidence>
<dbReference type="EMBL" id="BSNI01000002">
    <property type="protein sequence ID" value="GLQ17402.1"/>
    <property type="molecule type" value="Genomic_DNA"/>
</dbReference>
<reference evidence="5" key="2">
    <citation type="submission" date="2023-01" db="EMBL/GenBank/DDBJ databases">
        <title>Draft genome sequence of Maritalea porphyrae strain NBRC 107169.</title>
        <authorList>
            <person name="Sun Q."/>
            <person name="Mori K."/>
        </authorList>
    </citation>
    <scope>NUCLEOTIDE SEQUENCE</scope>
    <source>
        <strain evidence="5">NBRC 107169</strain>
    </source>
</reference>
<dbReference type="InterPro" id="IPR029787">
    <property type="entry name" value="Nucleotide_cyclase"/>
</dbReference>
<proteinExistence type="predicted"/>
<accession>A0ABQ5URV6</accession>
<evidence type="ECO:0000256" key="1">
    <source>
        <dbReference type="ARBA" id="ARBA00012528"/>
    </source>
</evidence>
<organism evidence="5 6">
    <name type="scientific">Maritalea porphyrae</name>
    <dbReference type="NCBI Taxonomy" id="880732"/>
    <lineage>
        <taxon>Bacteria</taxon>
        <taxon>Pseudomonadati</taxon>
        <taxon>Pseudomonadota</taxon>
        <taxon>Alphaproteobacteria</taxon>
        <taxon>Hyphomicrobiales</taxon>
        <taxon>Devosiaceae</taxon>
        <taxon>Maritalea</taxon>
    </lineage>
</organism>
<keyword evidence="3" id="KW-1133">Transmembrane helix</keyword>
<dbReference type="Pfam" id="PF00990">
    <property type="entry name" value="GGDEF"/>
    <property type="match status" value="1"/>
</dbReference>
<dbReference type="PROSITE" id="PS50887">
    <property type="entry name" value="GGDEF"/>
    <property type="match status" value="1"/>
</dbReference>
<evidence type="ECO:0000256" key="2">
    <source>
        <dbReference type="ARBA" id="ARBA00034247"/>
    </source>
</evidence>
<feature type="transmembrane region" description="Helical" evidence="3">
    <location>
        <begin position="52"/>
        <end position="70"/>
    </location>
</feature>
<dbReference type="NCBIfam" id="TIGR00254">
    <property type="entry name" value="GGDEF"/>
    <property type="match status" value="1"/>
</dbReference>
<name>A0ABQ5URV6_9HYPH</name>
<dbReference type="SMART" id="SM00267">
    <property type="entry name" value="GGDEF"/>
    <property type="match status" value="1"/>
</dbReference>
<evidence type="ECO:0000313" key="5">
    <source>
        <dbReference type="EMBL" id="GLQ17402.1"/>
    </source>
</evidence>
<keyword evidence="3" id="KW-0472">Membrane</keyword>